<dbReference type="Proteomes" id="UP001181693">
    <property type="component" value="Unassembled WGS sequence"/>
</dbReference>
<evidence type="ECO:0000259" key="25">
    <source>
        <dbReference type="PROSITE" id="PS50998"/>
    </source>
</evidence>
<evidence type="ECO:0000256" key="7">
    <source>
        <dbReference type="ARBA" id="ARBA00022525"/>
    </source>
</evidence>
<evidence type="ECO:0000256" key="9">
    <source>
        <dbReference type="ARBA" id="ARBA00022572"/>
    </source>
</evidence>
<dbReference type="InterPro" id="IPR001314">
    <property type="entry name" value="Peptidase_S1A"/>
</dbReference>
<accession>A0AAV2ZSS9</accession>
<dbReference type="InterPro" id="IPR013806">
    <property type="entry name" value="Kringle-like"/>
</dbReference>
<dbReference type="PROSITE" id="PS50998">
    <property type="entry name" value="GLA_2"/>
    <property type="match status" value="1"/>
</dbReference>
<dbReference type="SMART" id="SM00069">
    <property type="entry name" value="GLA"/>
    <property type="match status" value="1"/>
</dbReference>
<dbReference type="InterPro" id="IPR001254">
    <property type="entry name" value="Trypsin_dom"/>
</dbReference>
<dbReference type="GO" id="GO:0005509">
    <property type="term" value="F:calcium ion binding"/>
    <property type="evidence" value="ECO:0007669"/>
    <property type="project" value="InterPro"/>
</dbReference>
<dbReference type="SUPFAM" id="SSF57630">
    <property type="entry name" value="GLA-domain"/>
    <property type="match status" value="1"/>
</dbReference>
<dbReference type="EC" id="3.4.21.5" evidence="3"/>
<dbReference type="PRINTS" id="PR00722">
    <property type="entry name" value="CHYMOTRYPSIN"/>
</dbReference>
<dbReference type="InterPro" id="IPR009003">
    <property type="entry name" value="Peptidase_S1_PA"/>
</dbReference>
<dbReference type="Gene3D" id="4.10.740.10">
    <property type="entry name" value="Coagulation Factor IX"/>
    <property type="match status" value="1"/>
</dbReference>
<dbReference type="InterPro" id="IPR033116">
    <property type="entry name" value="TRYPSIN_SER"/>
</dbReference>
<evidence type="ECO:0000256" key="20">
    <source>
        <dbReference type="PIRSR" id="PIRSR001143-1"/>
    </source>
</evidence>
<dbReference type="PROSITE" id="PS00135">
    <property type="entry name" value="TRYPSIN_SER"/>
    <property type="match status" value="1"/>
</dbReference>
<dbReference type="PROSITE" id="PS50240">
    <property type="entry name" value="TRYPSIN_DOM"/>
    <property type="match status" value="1"/>
</dbReference>
<evidence type="ECO:0000256" key="5">
    <source>
        <dbReference type="ARBA" id="ARBA00022479"/>
    </source>
</evidence>
<keyword evidence="16 21" id="KW-1015">Disulfide bond</keyword>
<keyword evidence="9 21" id="KW-0420">Kringle</keyword>
<dbReference type="GO" id="GO:0006953">
    <property type="term" value="P:acute-phase response"/>
    <property type="evidence" value="ECO:0007669"/>
    <property type="project" value="UniProtKB-KW"/>
</dbReference>
<evidence type="ECO:0000256" key="4">
    <source>
        <dbReference type="ARBA" id="ARBA00014840"/>
    </source>
</evidence>
<dbReference type="InterPro" id="IPR018056">
    <property type="entry name" value="Kringle_CS"/>
</dbReference>
<dbReference type="InterPro" id="IPR043504">
    <property type="entry name" value="Peptidase_S1_PA_chymotrypsin"/>
</dbReference>
<feature type="disulfide bond" evidence="21">
    <location>
        <begin position="115"/>
        <end position="154"/>
    </location>
</feature>
<dbReference type="Pfam" id="PF00594">
    <property type="entry name" value="Gla"/>
    <property type="match status" value="1"/>
</dbReference>
<dbReference type="GO" id="GO:0004252">
    <property type="term" value="F:serine-type endopeptidase activity"/>
    <property type="evidence" value="ECO:0007669"/>
    <property type="project" value="UniProtKB-EC"/>
</dbReference>
<dbReference type="InterPro" id="IPR037111">
    <property type="entry name" value="Thrombin_light_chain_sf"/>
</dbReference>
<dbReference type="SUPFAM" id="SSF50494">
    <property type="entry name" value="Trypsin-like serine proteases"/>
    <property type="match status" value="1"/>
</dbReference>
<sequence length="489" mass="56341">MQYLISNHFTFCLTPFHHVSLVFLSNQAASSVLTRSRRANSFMEELRPGNMERECIEEVCDYEEAREIKESDDATTTVEPILLKKPEQTEDESCEPNRGLEYEGTLAVTVSGLPCIPWNSAQVELHSRKEFRKDVVLKENYCRNPDGDDEGVWCFVSHPNMTFDYCKLKYCDSNLDEEQTSVIGGRTDSTQHQTFFDEKTFGKVCGLRPLFEQKKVKDKSEDELLSSMQGRIVKGEDADRGSAPWQVMLFKRQPQELLCGASLISDRWILTAAHCIFYPPWDKNFTVDDLLVRLGKHNRVKYEKPDERILQLQRIIVHPKYNWKENLDRDIALMQLKRPLIFTNYIHPVCLPTKEIVQALLREGYKGRVTGWGNLQETWSTGGPQLPQVLQQINLPIVEQEICKASTKVKVTDNMFCAGYKPDENKRGDACEGDSGGPFTMKDPVSNRWYQLGIVSWGEGCDRDNKYGFYTHAHRLRKWVMKTVEQNPS</sequence>
<dbReference type="PANTHER" id="PTHR24278:SF19">
    <property type="entry name" value="EGF-LIKE DOMAIN-CONTAINING PROTEIN"/>
    <property type="match status" value="1"/>
</dbReference>
<dbReference type="InterPro" id="IPR018114">
    <property type="entry name" value="TRYPSIN_HIS"/>
</dbReference>
<dbReference type="InterPro" id="IPR012224">
    <property type="entry name" value="Pept_S1A_FX"/>
</dbReference>
<feature type="active site" description="Charge relay system" evidence="20">
    <location>
        <position position="330"/>
    </location>
</feature>
<keyword evidence="8" id="KW-0245">EGF-like domain</keyword>
<evidence type="ECO:0000256" key="12">
    <source>
        <dbReference type="ARBA" id="ARBA00022801"/>
    </source>
</evidence>
<dbReference type="InterPro" id="IPR050442">
    <property type="entry name" value="Peptidase_S1_coag_factors"/>
</dbReference>
<dbReference type="PRINTS" id="PR00018">
    <property type="entry name" value="KRINGLE"/>
</dbReference>
<evidence type="ECO:0000256" key="8">
    <source>
        <dbReference type="ARBA" id="ARBA00022536"/>
    </source>
</evidence>
<evidence type="ECO:0000256" key="21">
    <source>
        <dbReference type="PROSITE-ProRule" id="PRU00121"/>
    </source>
</evidence>
<dbReference type="InterPro" id="IPR035972">
    <property type="entry name" value="GLA-like_dom_SF"/>
</dbReference>
<dbReference type="InterPro" id="IPR003966">
    <property type="entry name" value="Prothrombin/thrombin"/>
</dbReference>
<proteinExistence type="predicted"/>
<dbReference type="FunFam" id="4.10.740.10:FF:000001">
    <property type="entry name" value="vitamin K-dependent protein S"/>
    <property type="match status" value="1"/>
</dbReference>
<keyword evidence="6" id="KW-0011">Acute phase</keyword>
<evidence type="ECO:0000256" key="16">
    <source>
        <dbReference type="ARBA" id="ARBA00023157"/>
    </source>
</evidence>
<dbReference type="PROSITE" id="PS50070">
    <property type="entry name" value="KRINGLE_2"/>
    <property type="match status" value="1"/>
</dbReference>
<comment type="function">
    <text evidence="19">Thrombin, which cleaves bonds after Arg and Lys, converts fibrinogen to fibrin and activates factors V, VII, VIII, XIII, and, in complex with thrombomodulin, protein C. Functions in blood homeostasis, inflammation and wound healing. Activates coagulation factor XI (F11); activation is promoted by the contact with negatively charged surfaces. Triggers the production of pro-inflammatory cytokines, such as MCP-1/CCL2 and IL8/CXCL8, in endothelial cells.</text>
</comment>
<evidence type="ECO:0000313" key="26">
    <source>
        <dbReference type="EMBL" id="DBA17484.1"/>
    </source>
</evidence>
<dbReference type="FunFam" id="2.40.10.10:FF:000004">
    <property type="entry name" value="Tryptase gamma 1"/>
    <property type="match status" value="1"/>
</dbReference>
<dbReference type="PRINTS" id="PR01505">
    <property type="entry name" value="PROTHROMBIN"/>
</dbReference>
<evidence type="ECO:0000256" key="3">
    <source>
        <dbReference type="ARBA" id="ARBA00012174"/>
    </source>
</evidence>
<keyword evidence="11" id="KW-0165">Cleavage on pair of basic residues</keyword>
<dbReference type="EMBL" id="DYDO01000010">
    <property type="protein sequence ID" value="DBA17484.1"/>
    <property type="molecule type" value="Genomic_DNA"/>
</dbReference>
<comment type="caution">
    <text evidence="21">Lacks conserved residue(s) required for the propagation of feature annotation.</text>
</comment>
<feature type="active site" description="Charge relay system" evidence="20">
    <location>
        <position position="435"/>
    </location>
</feature>
<evidence type="ECO:0000256" key="15">
    <source>
        <dbReference type="ARBA" id="ARBA00023145"/>
    </source>
</evidence>
<dbReference type="SMART" id="SM00020">
    <property type="entry name" value="Tryp_SPc"/>
    <property type="match status" value="1"/>
</dbReference>
<keyword evidence="13 22" id="KW-0720">Serine protease</keyword>
<dbReference type="PRINTS" id="PR00001">
    <property type="entry name" value="GLABLOOD"/>
</dbReference>
<dbReference type="SMART" id="SM00130">
    <property type="entry name" value="KR"/>
    <property type="match status" value="1"/>
</dbReference>
<evidence type="ECO:0000256" key="11">
    <source>
        <dbReference type="ARBA" id="ARBA00022685"/>
    </source>
</evidence>
<dbReference type="Pfam" id="PF00051">
    <property type="entry name" value="Kringle"/>
    <property type="match status" value="1"/>
</dbReference>
<name>A0AAV2ZSS9_PYXAD</name>
<evidence type="ECO:0000256" key="18">
    <source>
        <dbReference type="ARBA" id="ARBA00032835"/>
    </source>
</evidence>
<evidence type="ECO:0000256" key="17">
    <source>
        <dbReference type="ARBA" id="ARBA00023180"/>
    </source>
</evidence>
<dbReference type="GO" id="GO:0005615">
    <property type="term" value="C:extracellular space"/>
    <property type="evidence" value="ECO:0007669"/>
    <property type="project" value="TreeGrafter"/>
</dbReference>
<dbReference type="Gene3D" id="2.40.10.10">
    <property type="entry name" value="Trypsin-like serine proteases"/>
    <property type="match status" value="2"/>
</dbReference>
<dbReference type="CDD" id="cd00108">
    <property type="entry name" value="KR"/>
    <property type="match status" value="1"/>
</dbReference>
<dbReference type="PROSITE" id="PS00021">
    <property type="entry name" value="KRINGLE_1"/>
    <property type="match status" value="1"/>
</dbReference>
<evidence type="ECO:0000256" key="6">
    <source>
        <dbReference type="ARBA" id="ARBA00022486"/>
    </source>
</evidence>
<reference evidence="26" key="1">
    <citation type="thesis" date="2020" institute="ProQuest LLC" country="789 East Eisenhower Parkway, Ann Arbor, MI, USA">
        <title>Comparative Genomics and Chromosome Evolution.</title>
        <authorList>
            <person name="Mudd A.B."/>
        </authorList>
    </citation>
    <scope>NUCLEOTIDE SEQUENCE</scope>
    <source>
        <strain evidence="26">1538</strain>
        <tissue evidence="26">Blood</tissue>
    </source>
</reference>
<dbReference type="AlphaFoldDB" id="A0AAV2ZSS9"/>
<feature type="domain" description="Kringle" evidence="23">
    <location>
        <begin position="93"/>
        <end position="171"/>
    </location>
</feature>
<gene>
    <name evidence="26" type="ORF">GDO54_002919</name>
</gene>
<protein>
    <recommendedName>
        <fullName evidence="4">Prothrombin</fullName>
        <ecNumber evidence="3">3.4.21.5</ecNumber>
    </recommendedName>
    <alternativeName>
        <fullName evidence="18">Coagulation factor II</fullName>
    </alternativeName>
</protein>
<dbReference type="InterPro" id="IPR017857">
    <property type="entry name" value="Coagulation_fac-like_Gla_dom"/>
</dbReference>
<keyword evidence="15" id="KW-0865">Zymogen</keyword>
<comment type="subcellular location">
    <subcellularLocation>
        <location evidence="2">Secreted</location>
    </subcellularLocation>
</comment>
<dbReference type="Pfam" id="PF09396">
    <property type="entry name" value="Thrombin_light"/>
    <property type="match status" value="1"/>
</dbReference>
<evidence type="ECO:0000256" key="2">
    <source>
        <dbReference type="ARBA" id="ARBA00004613"/>
    </source>
</evidence>
<organism evidence="26 27">
    <name type="scientific">Pyxicephalus adspersus</name>
    <name type="common">African bullfrog</name>
    <dbReference type="NCBI Taxonomy" id="30357"/>
    <lineage>
        <taxon>Eukaryota</taxon>
        <taxon>Metazoa</taxon>
        <taxon>Chordata</taxon>
        <taxon>Craniata</taxon>
        <taxon>Vertebrata</taxon>
        <taxon>Euteleostomi</taxon>
        <taxon>Amphibia</taxon>
        <taxon>Batrachia</taxon>
        <taxon>Anura</taxon>
        <taxon>Neobatrachia</taxon>
        <taxon>Ranoidea</taxon>
        <taxon>Pyxicephalidae</taxon>
        <taxon>Pyxicephalinae</taxon>
        <taxon>Pyxicephalus</taxon>
    </lineage>
</organism>
<dbReference type="Gene3D" id="4.10.140.10">
    <property type="entry name" value="Thrombin light chain domain"/>
    <property type="match status" value="1"/>
</dbReference>
<evidence type="ECO:0000256" key="1">
    <source>
        <dbReference type="ARBA" id="ARBA00001621"/>
    </source>
</evidence>
<dbReference type="InterPro" id="IPR038178">
    <property type="entry name" value="Kringle_sf"/>
</dbReference>
<feature type="domain" description="Gla" evidence="25">
    <location>
        <begin position="38"/>
        <end position="84"/>
    </location>
</feature>
<evidence type="ECO:0000256" key="19">
    <source>
        <dbReference type="ARBA" id="ARBA00049579"/>
    </source>
</evidence>
<feature type="disulfide bond" evidence="21">
    <location>
        <begin position="94"/>
        <end position="171"/>
    </location>
</feature>
<evidence type="ECO:0000259" key="23">
    <source>
        <dbReference type="PROSITE" id="PS50070"/>
    </source>
</evidence>
<keyword evidence="5" id="KW-0301">Gamma-carboxyglutamic acid</keyword>
<dbReference type="GO" id="GO:0007596">
    <property type="term" value="P:blood coagulation"/>
    <property type="evidence" value="ECO:0007669"/>
    <property type="project" value="InterPro"/>
</dbReference>
<dbReference type="FunFam" id="2.40.10.10:FF:000085">
    <property type="entry name" value="Prothrombin"/>
    <property type="match status" value="1"/>
</dbReference>
<dbReference type="PIRSF" id="PIRSF001143">
    <property type="entry name" value="Factor_X"/>
    <property type="match status" value="1"/>
</dbReference>
<evidence type="ECO:0000256" key="13">
    <source>
        <dbReference type="ARBA" id="ARBA00022825"/>
    </source>
</evidence>
<keyword evidence="14" id="KW-0106">Calcium</keyword>
<evidence type="ECO:0000256" key="22">
    <source>
        <dbReference type="RuleBase" id="RU363034"/>
    </source>
</evidence>
<dbReference type="Gene3D" id="2.40.20.10">
    <property type="entry name" value="Plasminogen Kringle 4"/>
    <property type="match status" value="1"/>
</dbReference>
<dbReference type="GO" id="GO:0006508">
    <property type="term" value="P:proteolysis"/>
    <property type="evidence" value="ECO:0007669"/>
    <property type="project" value="UniProtKB-KW"/>
</dbReference>
<dbReference type="InterPro" id="IPR000001">
    <property type="entry name" value="Kringle"/>
</dbReference>
<feature type="active site" description="Charge relay system" evidence="20">
    <location>
        <position position="274"/>
    </location>
</feature>
<keyword evidence="12 22" id="KW-0378">Hydrolase</keyword>
<evidence type="ECO:0000313" key="27">
    <source>
        <dbReference type="Proteomes" id="UP001181693"/>
    </source>
</evidence>
<evidence type="ECO:0000256" key="14">
    <source>
        <dbReference type="ARBA" id="ARBA00022837"/>
    </source>
</evidence>
<dbReference type="CDD" id="cd00190">
    <property type="entry name" value="Tryp_SPc"/>
    <property type="match status" value="1"/>
</dbReference>
<evidence type="ECO:0000256" key="10">
    <source>
        <dbReference type="ARBA" id="ARBA00022670"/>
    </source>
</evidence>
<dbReference type="SUPFAM" id="SSF57440">
    <property type="entry name" value="Kringle-like"/>
    <property type="match status" value="1"/>
</dbReference>
<dbReference type="PANTHER" id="PTHR24278">
    <property type="entry name" value="COAGULATION FACTOR"/>
    <property type="match status" value="1"/>
</dbReference>
<dbReference type="InterPro" id="IPR018992">
    <property type="entry name" value="Thrombin_light_chain"/>
</dbReference>
<keyword evidence="17" id="KW-0325">Glycoprotein</keyword>
<keyword evidence="10 22" id="KW-0645">Protease</keyword>
<evidence type="ECO:0000259" key="24">
    <source>
        <dbReference type="PROSITE" id="PS50240"/>
    </source>
</evidence>
<dbReference type="Pfam" id="PF00089">
    <property type="entry name" value="Trypsin"/>
    <property type="match status" value="1"/>
</dbReference>
<keyword evidence="7" id="KW-0964">Secreted</keyword>
<dbReference type="InterPro" id="IPR000294">
    <property type="entry name" value="GLA_domain"/>
</dbReference>
<keyword evidence="27" id="KW-1185">Reference proteome</keyword>
<dbReference type="PROSITE" id="PS00134">
    <property type="entry name" value="TRYPSIN_HIS"/>
    <property type="match status" value="1"/>
</dbReference>
<comment type="catalytic activity">
    <reaction evidence="1">
        <text>Selective cleavage of Arg-|-Gly bonds in fibrinogen to form fibrin and release fibrinopeptides A and B.</text>
        <dbReference type="EC" id="3.4.21.5"/>
    </reaction>
</comment>
<comment type="caution">
    <text evidence="26">The sequence shown here is derived from an EMBL/GenBank/DDBJ whole genome shotgun (WGS) entry which is preliminary data.</text>
</comment>
<feature type="domain" description="Peptidase S1" evidence="24">
    <location>
        <begin position="232"/>
        <end position="485"/>
    </location>
</feature>